<keyword evidence="10" id="KW-1185">Reference proteome</keyword>
<comment type="similarity">
    <text evidence="7">Belongs to the glycosyltransferase 87 family.</text>
</comment>
<dbReference type="InterPro" id="IPR018584">
    <property type="entry name" value="GT87"/>
</dbReference>
<feature type="transmembrane region" description="Helical" evidence="8">
    <location>
        <begin position="236"/>
        <end position="266"/>
    </location>
</feature>
<evidence type="ECO:0008006" key="11">
    <source>
        <dbReference type="Google" id="ProtNLM"/>
    </source>
</evidence>
<feature type="transmembrane region" description="Helical" evidence="8">
    <location>
        <begin position="324"/>
        <end position="344"/>
    </location>
</feature>
<gene>
    <name evidence="9" type="ORF">AW11_02833</name>
</gene>
<dbReference type="Proteomes" id="UP000022141">
    <property type="component" value="Unassembled WGS sequence"/>
</dbReference>
<reference evidence="9" key="1">
    <citation type="submission" date="2014-02" db="EMBL/GenBank/DDBJ databases">
        <title>Expanding our view of genomic diversity in Candidatus Accumulibacter clades.</title>
        <authorList>
            <person name="Skennerton C.T."/>
            <person name="Barr J.J."/>
            <person name="Slater F.R."/>
            <person name="Bond P.L."/>
            <person name="Tyson G.W."/>
        </authorList>
    </citation>
    <scope>NUCLEOTIDE SEQUENCE [LARGE SCALE GENOMIC DNA]</scope>
</reference>
<feature type="transmembrane region" description="Helical" evidence="8">
    <location>
        <begin position="278"/>
        <end position="295"/>
    </location>
</feature>
<feature type="transmembrane region" description="Helical" evidence="8">
    <location>
        <begin position="82"/>
        <end position="99"/>
    </location>
</feature>
<accession>A0A011QDA5</accession>
<keyword evidence="2" id="KW-1003">Cell membrane</keyword>
<dbReference type="GO" id="GO:0005886">
    <property type="term" value="C:plasma membrane"/>
    <property type="evidence" value="ECO:0007669"/>
    <property type="project" value="UniProtKB-SubCell"/>
</dbReference>
<feature type="transmembrane region" description="Helical" evidence="8">
    <location>
        <begin position="12"/>
        <end position="32"/>
    </location>
</feature>
<comment type="caution">
    <text evidence="9">The sequence shown here is derived from an EMBL/GenBank/DDBJ whole genome shotgun (WGS) entry which is preliminary data.</text>
</comment>
<evidence type="ECO:0000256" key="1">
    <source>
        <dbReference type="ARBA" id="ARBA00004651"/>
    </source>
</evidence>
<dbReference type="PATRIC" id="fig|1454004.3.peg.2928"/>
<keyword evidence="6 8" id="KW-0472">Membrane</keyword>
<dbReference type="Pfam" id="PF09594">
    <property type="entry name" value="GT87"/>
    <property type="match status" value="1"/>
</dbReference>
<evidence type="ECO:0000313" key="9">
    <source>
        <dbReference type="EMBL" id="EXI87040.1"/>
    </source>
</evidence>
<organism evidence="9 10">
    <name type="scientific">Accumulibacter regalis</name>
    <dbReference type="NCBI Taxonomy" id="522306"/>
    <lineage>
        <taxon>Bacteria</taxon>
        <taxon>Pseudomonadati</taxon>
        <taxon>Pseudomonadota</taxon>
        <taxon>Betaproteobacteria</taxon>
        <taxon>Candidatus Accumulibacter</taxon>
    </lineage>
</organism>
<feature type="transmembrane region" description="Helical" evidence="8">
    <location>
        <begin position="356"/>
        <end position="377"/>
    </location>
</feature>
<evidence type="ECO:0000256" key="3">
    <source>
        <dbReference type="ARBA" id="ARBA00022679"/>
    </source>
</evidence>
<comment type="subcellular location">
    <subcellularLocation>
        <location evidence="1">Cell membrane</location>
        <topology evidence="1">Multi-pass membrane protein</topology>
    </subcellularLocation>
</comment>
<proteinExistence type="inferred from homology"/>
<feature type="transmembrane region" description="Helical" evidence="8">
    <location>
        <begin position="189"/>
        <end position="216"/>
    </location>
</feature>
<sequence length="403" mass="44026">MKNEKHWRIAAWAIWLLPAALVVAIVVTAPLSRSVTEIYHGAVTHWWSLQPVYSGSVGFNYLPLFLPAFGLFAWLPLELGEILWRWAALAGLGVGLWRCTGPITTTSTGRYPLFVLVSLLSLPIGLSAIRNGQSSAQLAACLVLAAACLQQRRWSAATVWLCLALVCKPLAIPAIGLAVMAFPRLWWRALLGVLVVLLAPYLLAPSAYVHALYAAFATNLMDCFHPPDRTFADVNGVLMAFNLQLAGAPSLIVRVASGVAMALAIWFTARLAGDFRRVLLWLGFSTSYIMLFTPMNEANSYVMLAPALGLWAGWFLDRGETRMVHTFVLLSVSILLLADVIGLVLGKGVRNEFDKFWSPLMTFVFLAILVAQIRQMAAEAGQALRRSRALTAAPAIGTRPDQP</sequence>
<feature type="transmembrane region" description="Helical" evidence="8">
    <location>
        <begin position="301"/>
        <end position="317"/>
    </location>
</feature>
<evidence type="ECO:0000256" key="8">
    <source>
        <dbReference type="SAM" id="Phobius"/>
    </source>
</evidence>
<evidence type="ECO:0000256" key="4">
    <source>
        <dbReference type="ARBA" id="ARBA00022692"/>
    </source>
</evidence>
<keyword evidence="5 8" id="KW-1133">Transmembrane helix</keyword>
<evidence type="ECO:0000256" key="5">
    <source>
        <dbReference type="ARBA" id="ARBA00022989"/>
    </source>
</evidence>
<dbReference type="EMBL" id="JEMY01000038">
    <property type="protein sequence ID" value="EXI87040.1"/>
    <property type="molecule type" value="Genomic_DNA"/>
</dbReference>
<protein>
    <recommendedName>
        <fullName evidence="11">DUF2029 domain-containing protein</fullName>
    </recommendedName>
</protein>
<keyword evidence="3" id="KW-0808">Transferase</keyword>
<keyword evidence="4 8" id="KW-0812">Transmembrane</keyword>
<name>A0A011QDA5_ACCRE</name>
<evidence type="ECO:0000256" key="7">
    <source>
        <dbReference type="ARBA" id="ARBA00024033"/>
    </source>
</evidence>
<dbReference type="GO" id="GO:0016758">
    <property type="term" value="F:hexosyltransferase activity"/>
    <property type="evidence" value="ECO:0007669"/>
    <property type="project" value="InterPro"/>
</dbReference>
<feature type="transmembrane region" description="Helical" evidence="8">
    <location>
        <begin position="158"/>
        <end position="182"/>
    </location>
</feature>
<evidence type="ECO:0000256" key="6">
    <source>
        <dbReference type="ARBA" id="ARBA00023136"/>
    </source>
</evidence>
<feature type="transmembrane region" description="Helical" evidence="8">
    <location>
        <begin position="52"/>
        <end position="75"/>
    </location>
</feature>
<evidence type="ECO:0000256" key="2">
    <source>
        <dbReference type="ARBA" id="ARBA00022475"/>
    </source>
</evidence>
<dbReference type="AlphaFoldDB" id="A0A011QDA5"/>
<evidence type="ECO:0000313" key="10">
    <source>
        <dbReference type="Proteomes" id="UP000022141"/>
    </source>
</evidence>
<dbReference type="eggNOG" id="ENOG50331TF">
    <property type="taxonomic scope" value="Bacteria"/>
</dbReference>